<evidence type="ECO:0000313" key="11">
    <source>
        <dbReference type="Proteomes" id="UP000034894"/>
    </source>
</evidence>
<dbReference type="GO" id="GO:0022857">
    <property type="term" value="F:transmembrane transporter activity"/>
    <property type="evidence" value="ECO:0007669"/>
    <property type="project" value="TreeGrafter"/>
</dbReference>
<accession>A0A0G1FTI0</accession>
<feature type="domain" description="ABC3 transporter permease C-terminal" evidence="8">
    <location>
        <begin position="288"/>
        <end position="398"/>
    </location>
</feature>
<dbReference type="InterPro" id="IPR050250">
    <property type="entry name" value="Macrolide_Exporter_MacB"/>
</dbReference>
<keyword evidence="5 7" id="KW-0472">Membrane</keyword>
<protein>
    <submittedName>
        <fullName evidence="10">Uncharacterized protein</fullName>
    </submittedName>
</protein>
<evidence type="ECO:0000256" key="6">
    <source>
        <dbReference type="ARBA" id="ARBA00038076"/>
    </source>
</evidence>
<evidence type="ECO:0000256" key="7">
    <source>
        <dbReference type="SAM" id="Phobius"/>
    </source>
</evidence>
<dbReference type="PANTHER" id="PTHR30572">
    <property type="entry name" value="MEMBRANE COMPONENT OF TRANSPORTER-RELATED"/>
    <property type="match status" value="1"/>
</dbReference>
<dbReference type="Pfam" id="PF02687">
    <property type="entry name" value="FtsX"/>
    <property type="match status" value="1"/>
</dbReference>
<keyword evidence="2" id="KW-1003">Cell membrane</keyword>
<comment type="subcellular location">
    <subcellularLocation>
        <location evidence="1">Cell membrane</location>
        <topology evidence="1">Multi-pass membrane protein</topology>
    </subcellularLocation>
</comment>
<evidence type="ECO:0000313" key="10">
    <source>
        <dbReference type="EMBL" id="KKS98331.1"/>
    </source>
</evidence>
<feature type="domain" description="MacB-like periplasmic core" evidence="9">
    <location>
        <begin position="25"/>
        <end position="251"/>
    </location>
</feature>
<organism evidence="10 11">
    <name type="scientific">Candidatus Gottesmanbacteria bacterium GW2011_GWA2_43_14</name>
    <dbReference type="NCBI Taxonomy" id="1618443"/>
    <lineage>
        <taxon>Bacteria</taxon>
        <taxon>Candidatus Gottesmaniibacteriota</taxon>
    </lineage>
</organism>
<dbReference type="PATRIC" id="fig|1618443.3.peg.322"/>
<keyword evidence="3 7" id="KW-0812">Transmembrane</keyword>
<dbReference type="AlphaFoldDB" id="A0A0G1FTI0"/>
<dbReference type="PANTHER" id="PTHR30572:SF4">
    <property type="entry name" value="ABC TRANSPORTER PERMEASE YTRF"/>
    <property type="match status" value="1"/>
</dbReference>
<proteinExistence type="inferred from homology"/>
<evidence type="ECO:0000256" key="3">
    <source>
        <dbReference type="ARBA" id="ARBA00022692"/>
    </source>
</evidence>
<evidence type="ECO:0000256" key="5">
    <source>
        <dbReference type="ARBA" id="ARBA00023136"/>
    </source>
</evidence>
<reference evidence="10 11" key="1">
    <citation type="journal article" date="2015" name="Nature">
        <title>rRNA introns, odd ribosomes, and small enigmatic genomes across a large radiation of phyla.</title>
        <authorList>
            <person name="Brown C.T."/>
            <person name="Hug L.A."/>
            <person name="Thomas B.C."/>
            <person name="Sharon I."/>
            <person name="Castelle C.J."/>
            <person name="Singh A."/>
            <person name="Wilkins M.J."/>
            <person name="Williams K.H."/>
            <person name="Banfield J.F."/>
        </authorList>
    </citation>
    <scope>NUCLEOTIDE SEQUENCE [LARGE SCALE GENOMIC DNA]</scope>
</reference>
<dbReference type="Proteomes" id="UP000034894">
    <property type="component" value="Unassembled WGS sequence"/>
</dbReference>
<dbReference type="EMBL" id="LCFP01000002">
    <property type="protein sequence ID" value="KKS98331.1"/>
    <property type="molecule type" value="Genomic_DNA"/>
</dbReference>
<comment type="similarity">
    <text evidence="6">Belongs to the ABC-4 integral membrane protein family.</text>
</comment>
<feature type="transmembrane region" description="Helical" evidence="7">
    <location>
        <begin position="280"/>
        <end position="307"/>
    </location>
</feature>
<feature type="transmembrane region" description="Helical" evidence="7">
    <location>
        <begin position="371"/>
        <end position="391"/>
    </location>
</feature>
<name>A0A0G1FTI0_9BACT</name>
<feature type="transmembrane region" description="Helical" evidence="7">
    <location>
        <begin position="26"/>
        <end position="49"/>
    </location>
</feature>
<feature type="transmembrane region" description="Helical" evidence="7">
    <location>
        <begin position="328"/>
        <end position="351"/>
    </location>
</feature>
<evidence type="ECO:0000259" key="8">
    <source>
        <dbReference type="Pfam" id="PF02687"/>
    </source>
</evidence>
<dbReference type="InterPro" id="IPR003838">
    <property type="entry name" value="ABC3_permease_C"/>
</dbReference>
<dbReference type="InterPro" id="IPR025857">
    <property type="entry name" value="MacB_PCD"/>
</dbReference>
<evidence type="ECO:0000256" key="4">
    <source>
        <dbReference type="ARBA" id="ARBA00022989"/>
    </source>
</evidence>
<dbReference type="STRING" id="1618443.UV73_C0002G0045"/>
<dbReference type="Pfam" id="PF12704">
    <property type="entry name" value="MacB_PCD"/>
    <property type="match status" value="1"/>
</dbReference>
<comment type="caution">
    <text evidence="10">The sequence shown here is derived from an EMBL/GenBank/DDBJ whole genome shotgun (WGS) entry which is preliminary data.</text>
</comment>
<evidence type="ECO:0000256" key="2">
    <source>
        <dbReference type="ARBA" id="ARBA00022475"/>
    </source>
</evidence>
<evidence type="ECO:0000259" key="9">
    <source>
        <dbReference type="Pfam" id="PF12704"/>
    </source>
</evidence>
<keyword evidence="4 7" id="KW-1133">Transmembrane helix</keyword>
<sequence>MNKFKTLSTIIKNSVADLIRNKLRSFLTMLGIIIGIASVILLISLGLGLKMYIQEQFESLGSNLVMIMPGKMMSGGGAGYQTAMMSGFKFEEKDILSLQKLDSLSAVVPVFSRVLDIASDGDNKIYETIISNEEIFDIMNMEIGYGRLFRKNDVIKRKKFAVLGFGPAEKLFSSPEAALNKNVKIGDQAYKVIGVLEKKGGGGGAIPSIDDHVFIPHTSAISINPGKKFMAIYAKAENEIDIEETKKDIEEVMLKKYSEDDFSVSDQKELLSSINSIFDIISLVLTGIAAISLVVGGIGILNIMYVSVVERTKEIGIRRAYGATRRDILVLFLTESALLSVAGGFIGLVIAQLGVLAIRQFFPAYIDLNSIILALTVSWSVGLIFGVLPAIQASKLTPIEAIRRD</sequence>
<evidence type="ECO:0000256" key="1">
    <source>
        <dbReference type="ARBA" id="ARBA00004651"/>
    </source>
</evidence>
<gene>
    <name evidence="10" type="ORF">UV73_C0002G0045</name>
</gene>
<dbReference type="GO" id="GO:0005886">
    <property type="term" value="C:plasma membrane"/>
    <property type="evidence" value="ECO:0007669"/>
    <property type="project" value="UniProtKB-SubCell"/>
</dbReference>